<gene>
    <name evidence="9" type="primary">recJ</name>
    <name evidence="9" type="ORF">ID128_00030</name>
</gene>
<dbReference type="GO" id="GO:0006310">
    <property type="term" value="P:DNA recombination"/>
    <property type="evidence" value="ECO:0007669"/>
    <property type="project" value="InterPro"/>
</dbReference>
<dbReference type="Gene3D" id="3.90.1640.30">
    <property type="match status" value="1"/>
</dbReference>
<evidence type="ECO:0000259" key="7">
    <source>
        <dbReference type="Pfam" id="PF02272"/>
    </source>
</evidence>
<dbReference type="InterPro" id="IPR051673">
    <property type="entry name" value="SSDNA_exonuclease_RecJ"/>
</dbReference>
<evidence type="ECO:0000313" key="10">
    <source>
        <dbReference type="Proteomes" id="UP000516514"/>
    </source>
</evidence>
<dbReference type="Gene3D" id="3.10.310.30">
    <property type="match status" value="1"/>
</dbReference>
<feature type="domain" description="DDH" evidence="6">
    <location>
        <begin position="89"/>
        <end position="246"/>
    </location>
</feature>
<evidence type="ECO:0000313" key="9">
    <source>
        <dbReference type="EMBL" id="QOD38323.1"/>
    </source>
</evidence>
<dbReference type="GO" id="GO:0008409">
    <property type="term" value="F:5'-3' exonuclease activity"/>
    <property type="evidence" value="ECO:0007669"/>
    <property type="project" value="InterPro"/>
</dbReference>
<dbReference type="Pfam" id="PF02272">
    <property type="entry name" value="DHHA1"/>
    <property type="match status" value="1"/>
</dbReference>
<dbReference type="Pfam" id="PF17768">
    <property type="entry name" value="RecJ_OB"/>
    <property type="match status" value="1"/>
</dbReference>
<dbReference type="Pfam" id="PF01368">
    <property type="entry name" value="DHH"/>
    <property type="match status" value="1"/>
</dbReference>
<dbReference type="SUPFAM" id="SSF64182">
    <property type="entry name" value="DHH phosphoesterases"/>
    <property type="match status" value="1"/>
</dbReference>
<evidence type="ECO:0000256" key="5">
    <source>
        <dbReference type="ARBA" id="ARBA00022839"/>
    </source>
</evidence>
<dbReference type="InterPro" id="IPR041122">
    <property type="entry name" value="RecJ_OB"/>
</dbReference>
<dbReference type="EMBL" id="CP061738">
    <property type="protein sequence ID" value="QOD38323.1"/>
    <property type="molecule type" value="Genomic_DNA"/>
</dbReference>
<keyword evidence="3" id="KW-0540">Nuclease</keyword>
<dbReference type="Proteomes" id="UP000516514">
    <property type="component" value="Chromosome"/>
</dbReference>
<organism evidence="9 10">
    <name type="scientific">Candidatus Wolbachia massiliensis</name>
    <dbReference type="NCBI Taxonomy" id="1845000"/>
    <lineage>
        <taxon>Bacteria</taxon>
        <taxon>Pseudomonadati</taxon>
        <taxon>Pseudomonadota</taxon>
        <taxon>Alphaproteobacteria</taxon>
        <taxon>Rickettsiales</taxon>
        <taxon>Anaplasmataceae</taxon>
        <taxon>Wolbachieae</taxon>
        <taxon>Wolbachia</taxon>
    </lineage>
</organism>
<dbReference type="GO" id="GO:0006281">
    <property type="term" value="P:DNA repair"/>
    <property type="evidence" value="ECO:0007669"/>
    <property type="project" value="InterPro"/>
</dbReference>
<dbReference type="RefSeq" id="WP_191111123.1">
    <property type="nucleotide sequence ID" value="NZ_CP061738.1"/>
</dbReference>
<dbReference type="InterPro" id="IPR001667">
    <property type="entry name" value="DDH_dom"/>
</dbReference>
<protein>
    <recommendedName>
        <fullName evidence="2">Single-stranded-DNA-specific exonuclease RecJ</fullName>
    </recommendedName>
</protein>
<keyword evidence="5 9" id="KW-0269">Exonuclease</keyword>
<reference evidence="9 10" key="1">
    <citation type="submission" date="2020-09" db="EMBL/GenBank/DDBJ databases">
        <title>An Earliest Endosymbiont, Wolbachia massiliensis sp. nov., Strain PL13 From the Bed Bug (Cimex hemipterius), Type strain of a New supergroup T.</title>
        <authorList>
            <person name="Laidoudi Y."/>
            <person name="Levasseur A."/>
            <person name="Medkour H."/>
            <person name="Maaloum M."/>
            <person name="BenKhedher M."/>
            <person name="Sambou M."/>
            <person name="Bassene H."/>
            <person name="Davoust B."/>
            <person name="Fenollar F."/>
            <person name="Raoult D."/>
            <person name="Mediannikov O."/>
        </authorList>
    </citation>
    <scope>NUCLEOTIDE SEQUENCE [LARGE SCALE GENOMIC DNA]</scope>
    <source>
        <strain evidence="9 10">PL13</strain>
    </source>
</reference>
<evidence type="ECO:0000259" key="8">
    <source>
        <dbReference type="Pfam" id="PF17768"/>
    </source>
</evidence>
<proteinExistence type="inferred from homology"/>
<feature type="domain" description="DHHA1" evidence="7">
    <location>
        <begin position="366"/>
        <end position="458"/>
    </location>
</feature>
<dbReference type="InterPro" id="IPR003156">
    <property type="entry name" value="DHHA1_dom"/>
</dbReference>
<evidence type="ECO:0000256" key="1">
    <source>
        <dbReference type="ARBA" id="ARBA00005915"/>
    </source>
</evidence>
<dbReference type="InterPro" id="IPR004610">
    <property type="entry name" value="RecJ"/>
</dbReference>
<comment type="similarity">
    <text evidence="1">Belongs to the RecJ family.</text>
</comment>
<dbReference type="KEGG" id="wms:ID128_00030"/>
<accession>A0A7L7YM75</accession>
<evidence type="ECO:0000259" key="6">
    <source>
        <dbReference type="Pfam" id="PF01368"/>
    </source>
</evidence>
<sequence length="579" mass="63619">MLLGIEKRSITNALWKLQEADQREILTLTQRFELPEILARTLVSRGVNVENVSDFLYPLIRSLLPDPFHLLDMDKAIFRIIQAIKNGENIAIFGDYDVDGATSSALINRYLKTIGMYSIIYIPDRVDEGYGLNVDALLQLKRKGIDLCIAVDCGTLAYQPIEDAKNFGLDIIVIDHHLGTERLPSAVAVVNPNRLDESSPYNNLAAVGVSFLLIVALNKSLREQGFFTDKREPDLFDLLDLVALGTVCDVMQITGLNRAFVLQGLKVMSARKNAGLRVLFDALGILEKPSVSRLGFNIGPCINAGGRIGEASLGARLLSTDDEEEAHSIALKLIDLNNARKMIENEAFLEATTQVAKSVKSNTNFIMVSGNWHQGIIGIIASRLKEQFHLPAIVISFNNGIGKASCRSIPGVDIGAAILSAKFINLIIEGGGHSMAAGFSIKEDRINDLHDFFTERLANSINDKSLKADGVVTVKAINLSLWNQLQRLEPFGVGNPEPRFIIQGAKIRKPEVVGVDHIRCFIADDNVMVKAIAFRSANTHLGSALMQGNVEAILGKISMNYWNGNEFIQFLIEDVLTIN</sequence>
<name>A0A7L7YM75_9RICK</name>
<evidence type="ECO:0000256" key="4">
    <source>
        <dbReference type="ARBA" id="ARBA00022801"/>
    </source>
</evidence>
<evidence type="ECO:0000256" key="3">
    <source>
        <dbReference type="ARBA" id="ARBA00022722"/>
    </source>
</evidence>
<dbReference type="NCBIfam" id="TIGR00644">
    <property type="entry name" value="recJ"/>
    <property type="match status" value="1"/>
</dbReference>
<keyword evidence="4" id="KW-0378">Hydrolase</keyword>
<keyword evidence="10" id="KW-1185">Reference proteome</keyword>
<dbReference type="InterPro" id="IPR038763">
    <property type="entry name" value="DHH_sf"/>
</dbReference>
<feature type="domain" description="RecJ OB" evidence="8">
    <location>
        <begin position="469"/>
        <end position="574"/>
    </location>
</feature>
<dbReference type="AlphaFoldDB" id="A0A7L7YM75"/>
<evidence type="ECO:0000256" key="2">
    <source>
        <dbReference type="ARBA" id="ARBA00019841"/>
    </source>
</evidence>
<dbReference type="PANTHER" id="PTHR30255:SF2">
    <property type="entry name" value="SINGLE-STRANDED-DNA-SPECIFIC EXONUCLEASE RECJ"/>
    <property type="match status" value="1"/>
</dbReference>
<dbReference type="GO" id="GO:0003676">
    <property type="term" value="F:nucleic acid binding"/>
    <property type="evidence" value="ECO:0007669"/>
    <property type="project" value="InterPro"/>
</dbReference>
<dbReference type="PANTHER" id="PTHR30255">
    <property type="entry name" value="SINGLE-STRANDED-DNA-SPECIFIC EXONUCLEASE RECJ"/>
    <property type="match status" value="1"/>
</dbReference>